<feature type="transmembrane region" description="Helical" evidence="1">
    <location>
        <begin position="6"/>
        <end position="25"/>
    </location>
</feature>
<protein>
    <recommendedName>
        <fullName evidence="4">Integral membrane protein</fullName>
    </recommendedName>
</protein>
<sequence length="118" mass="12536">MIAWFGYVTIAVALIAAVMCAVQGLRKQAPNDYTMGATALVAVLLVVQVVISIIAPLAGNAPVGDALEFWMYLIVALALPIGAGFWALIDRTRFANLVLAVVGLSVAVMTYRMLVIWG</sequence>
<keyword evidence="3" id="KW-1185">Reference proteome</keyword>
<dbReference type="OrthoDB" id="5197832at2"/>
<proteinExistence type="predicted"/>
<comment type="caution">
    <text evidence="2">The sequence shown here is derived from an EMBL/GenBank/DDBJ whole genome shotgun (WGS) entry which is preliminary data.</text>
</comment>
<dbReference type="AlphaFoldDB" id="A0A542Y937"/>
<dbReference type="RefSeq" id="WP_141887763.1">
    <property type="nucleotide sequence ID" value="NZ_BAAAUY010000003.1"/>
</dbReference>
<organism evidence="2 3">
    <name type="scientific">Leucobacter komagatae</name>
    <dbReference type="NCBI Taxonomy" id="55969"/>
    <lineage>
        <taxon>Bacteria</taxon>
        <taxon>Bacillati</taxon>
        <taxon>Actinomycetota</taxon>
        <taxon>Actinomycetes</taxon>
        <taxon>Micrococcales</taxon>
        <taxon>Microbacteriaceae</taxon>
        <taxon>Leucobacter</taxon>
    </lineage>
</organism>
<dbReference type="EMBL" id="VFON01000001">
    <property type="protein sequence ID" value="TQL44599.1"/>
    <property type="molecule type" value="Genomic_DNA"/>
</dbReference>
<feature type="transmembrane region" description="Helical" evidence="1">
    <location>
        <begin position="69"/>
        <end position="89"/>
    </location>
</feature>
<keyword evidence="1" id="KW-0472">Membrane</keyword>
<evidence type="ECO:0000313" key="3">
    <source>
        <dbReference type="Proteomes" id="UP000319094"/>
    </source>
</evidence>
<evidence type="ECO:0000313" key="2">
    <source>
        <dbReference type="EMBL" id="TQL44599.1"/>
    </source>
</evidence>
<feature type="transmembrane region" description="Helical" evidence="1">
    <location>
        <begin position="96"/>
        <end position="117"/>
    </location>
</feature>
<evidence type="ECO:0008006" key="4">
    <source>
        <dbReference type="Google" id="ProtNLM"/>
    </source>
</evidence>
<gene>
    <name evidence="2" type="ORF">FB468_2660</name>
</gene>
<name>A0A542Y937_9MICO</name>
<accession>A0A542Y937</accession>
<evidence type="ECO:0000256" key="1">
    <source>
        <dbReference type="SAM" id="Phobius"/>
    </source>
</evidence>
<dbReference type="Proteomes" id="UP000319094">
    <property type="component" value="Unassembled WGS sequence"/>
</dbReference>
<dbReference type="STRING" id="55969.SD72_07250"/>
<reference evidence="2 3" key="1">
    <citation type="submission" date="2019-06" db="EMBL/GenBank/DDBJ databases">
        <title>Sequencing the genomes of 1000 actinobacteria strains.</title>
        <authorList>
            <person name="Klenk H.-P."/>
        </authorList>
    </citation>
    <scope>NUCLEOTIDE SEQUENCE [LARGE SCALE GENOMIC DNA]</scope>
    <source>
        <strain evidence="2 3">DSM 8803</strain>
    </source>
</reference>
<keyword evidence="1" id="KW-1133">Transmembrane helix</keyword>
<keyword evidence="1" id="KW-0812">Transmembrane</keyword>
<feature type="transmembrane region" description="Helical" evidence="1">
    <location>
        <begin position="37"/>
        <end position="57"/>
    </location>
</feature>